<dbReference type="Gene3D" id="3.40.50.800">
    <property type="entry name" value="Anticodon-binding domain"/>
    <property type="match status" value="1"/>
</dbReference>
<dbReference type="SUPFAM" id="SSF52954">
    <property type="entry name" value="Class II aaRS ABD-related"/>
    <property type="match status" value="1"/>
</dbReference>
<reference evidence="1 2" key="1">
    <citation type="journal article" date="2024" name="bioRxiv">
        <title>A reference genome for Trichogramma kaykai: A tiny desert-dwelling parasitoid wasp with competing sex-ratio distorters.</title>
        <authorList>
            <person name="Culotta J."/>
            <person name="Lindsey A.R."/>
        </authorList>
    </citation>
    <scope>NUCLEOTIDE SEQUENCE [LARGE SCALE GENOMIC DNA]</scope>
    <source>
        <strain evidence="1 2">KSX58</strain>
    </source>
</reference>
<gene>
    <name evidence="1" type="ORF">TKK_017354</name>
</gene>
<evidence type="ECO:0000313" key="2">
    <source>
        <dbReference type="Proteomes" id="UP001627154"/>
    </source>
</evidence>
<name>A0ABD2W3J9_9HYME</name>
<dbReference type="InterPro" id="IPR036621">
    <property type="entry name" value="Anticodon-bd_dom_sf"/>
</dbReference>
<evidence type="ECO:0000313" key="1">
    <source>
        <dbReference type="EMBL" id="KAL3387423.1"/>
    </source>
</evidence>
<accession>A0ABD2W3J9</accession>
<dbReference type="Proteomes" id="UP001627154">
    <property type="component" value="Unassembled WGS sequence"/>
</dbReference>
<dbReference type="EMBL" id="JBJJXI010000137">
    <property type="protein sequence ID" value="KAL3387423.1"/>
    <property type="molecule type" value="Genomic_DNA"/>
</dbReference>
<organism evidence="1 2">
    <name type="scientific">Trichogramma kaykai</name>
    <dbReference type="NCBI Taxonomy" id="54128"/>
    <lineage>
        <taxon>Eukaryota</taxon>
        <taxon>Metazoa</taxon>
        <taxon>Ecdysozoa</taxon>
        <taxon>Arthropoda</taxon>
        <taxon>Hexapoda</taxon>
        <taxon>Insecta</taxon>
        <taxon>Pterygota</taxon>
        <taxon>Neoptera</taxon>
        <taxon>Endopterygota</taxon>
        <taxon>Hymenoptera</taxon>
        <taxon>Apocrita</taxon>
        <taxon>Proctotrupomorpha</taxon>
        <taxon>Chalcidoidea</taxon>
        <taxon>Trichogrammatidae</taxon>
        <taxon>Trichogramma</taxon>
    </lineage>
</organism>
<proteinExistence type="predicted"/>
<comment type="caution">
    <text evidence="1">The sequence shown here is derived from an EMBL/GenBank/DDBJ whole genome shotgun (WGS) entry which is preliminary data.</text>
</comment>
<dbReference type="InterPro" id="IPR045864">
    <property type="entry name" value="aa-tRNA-synth_II/BPL/LPL"/>
</dbReference>
<sequence>MSNINDISDVGLDNVPFGIAEIDEVKNTWNESIPILNSRSISHRVAKITTVYESDDSIISVKDLFYKKQRERKSWWRKISENPSIYFMSEIKRDKGKEYAEIEARFPFGNIVVETLNFKNSAKKLLPSVENSQNLKIVEHTLSLDWGCLTLLCDGYIEIEDSKELQMHPKLLPYKAYCKPIISPSDEKNIQEDVCDLSIYITDLLRKQGIDSILMNEAKKPEIFRVPYVITVDSESLKTGLCKLNCQRTLCGEIVHITDLAKRVSDYCI</sequence>
<dbReference type="Gene3D" id="3.30.930.10">
    <property type="entry name" value="Bira Bifunctional Protein, Domain 2"/>
    <property type="match status" value="1"/>
</dbReference>
<dbReference type="AlphaFoldDB" id="A0ABD2W3J9"/>
<keyword evidence="2" id="KW-1185">Reference proteome</keyword>
<evidence type="ECO:0008006" key="3">
    <source>
        <dbReference type="Google" id="ProtNLM"/>
    </source>
</evidence>
<protein>
    <recommendedName>
        <fullName evidence="3">DNA polymerase subunit gamma-2, mitochondrial</fullName>
    </recommendedName>
</protein>